<evidence type="ECO:0000313" key="2">
    <source>
        <dbReference type="Proteomes" id="UP000250235"/>
    </source>
</evidence>
<proteinExistence type="predicted"/>
<sequence length="112" mass="12497">MICAMACLRLRPAHAHGSLLAQRAAHYVDEQRTTSGQHAQLHRAKDCGRLRDARARQRQRSIGDQARHRAAINQDHRAIVRPSRADVGAAARGGGRLSGEYFDSIFNLKFQD</sequence>
<reference evidence="1 2" key="1">
    <citation type="journal article" date="2015" name="Proc. Natl. Acad. Sci. U.S.A.">
        <title>The resurrection genome of Boea hygrometrica: A blueprint for survival of dehydration.</title>
        <authorList>
            <person name="Xiao L."/>
            <person name="Yang G."/>
            <person name="Zhang L."/>
            <person name="Yang X."/>
            <person name="Zhao S."/>
            <person name="Ji Z."/>
            <person name="Zhou Q."/>
            <person name="Hu M."/>
            <person name="Wang Y."/>
            <person name="Chen M."/>
            <person name="Xu Y."/>
            <person name="Jin H."/>
            <person name="Xiao X."/>
            <person name="Hu G."/>
            <person name="Bao F."/>
            <person name="Hu Y."/>
            <person name="Wan P."/>
            <person name="Li L."/>
            <person name="Deng X."/>
            <person name="Kuang T."/>
            <person name="Xiang C."/>
            <person name="Zhu J.K."/>
            <person name="Oliver M.J."/>
            <person name="He Y."/>
        </authorList>
    </citation>
    <scope>NUCLEOTIDE SEQUENCE [LARGE SCALE GENOMIC DNA]</scope>
    <source>
        <strain evidence="2">cv. XS01</strain>
    </source>
</reference>
<dbReference type="EMBL" id="KV018556">
    <property type="protein sequence ID" value="KZV16827.1"/>
    <property type="molecule type" value="Genomic_DNA"/>
</dbReference>
<organism evidence="1 2">
    <name type="scientific">Dorcoceras hygrometricum</name>
    <dbReference type="NCBI Taxonomy" id="472368"/>
    <lineage>
        <taxon>Eukaryota</taxon>
        <taxon>Viridiplantae</taxon>
        <taxon>Streptophyta</taxon>
        <taxon>Embryophyta</taxon>
        <taxon>Tracheophyta</taxon>
        <taxon>Spermatophyta</taxon>
        <taxon>Magnoliopsida</taxon>
        <taxon>eudicotyledons</taxon>
        <taxon>Gunneridae</taxon>
        <taxon>Pentapetalae</taxon>
        <taxon>asterids</taxon>
        <taxon>lamiids</taxon>
        <taxon>Lamiales</taxon>
        <taxon>Gesneriaceae</taxon>
        <taxon>Didymocarpoideae</taxon>
        <taxon>Trichosporeae</taxon>
        <taxon>Loxocarpinae</taxon>
        <taxon>Dorcoceras</taxon>
    </lineage>
</organism>
<dbReference type="Proteomes" id="UP000250235">
    <property type="component" value="Unassembled WGS sequence"/>
</dbReference>
<name>A0A2Z7A5P7_9LAMI</name>
<protein>
    <submittedName>
        <fullName evidence="1">Uncharacterized protein</fullName>
    </submittedName>
</protein>
<dbReference type="AlphaFoldDB" id="A0A2Z7A5P7"/>
<evidence type="ECO:0000313" key="1">
    <source>
        <dbReference type="EMBL" id="KZV16827.1"/>
    </source>
</evidence>
<accession>A0A2Z7A5P7</accession>
<keyword evidence="2" id="KW-1185">Reference proteome</keyword>
<gene>
    <name evidence="1" type="ORF">F511_40720</name>
</gene>